<evidence type="ECO:0000313" key="7">
    <source>
        <dbReference type="Proteomes" id="UP001415857"/>
    </source>
</evidence>
<comment type="similarity">
    <text evidence="1">Belongs to the shugoshin family.</text>
</comment>
<evidence type="ECO:0000313" key="6">
    <source>
        <dbReference type="EMBL" id="KAK9283907.1"/>
    </source>
</evidence>
<sequence>MDGFVVLDLENCGVQDKPKGERMAKGPTVGTVARKSLVDISNLPQQPKISSQDEKPQPISFSTKEYVDKLHKENMALIKLLADRNKIIEESGIQFQKLRINLQQVQQRNLQLAQANSQMMAELNLGKDRLKALQHELGCKNGVIQARNLELQEKAKMKTVTCQETRNEVGTVKCNEAGESSQADKPCNTNRRRQSKIQVLGPSVKQVEAKEKASNKRLCMRRQSARFKSEDLIPTEDLFEIDDTKFPVCPLHDDSMHENGPTSSASSVKNEEKEGNSDPSFEVQAFRRSSIGRPLRRAAERVQSYKEIPLNVKMRRTT</sequence>
<comment type="caution">
    <text evidence="6">The sequence shown here is derived from an EMBL/GenBank/DDBJ whole genome shotgun (WGS) entry which is preliminary data.</text>
</comment>
<evidence type="ECO:0000256" key="4">
    <source>
        <dbReference type="SAM" id="MobiDB-lite"/>
    </source>
</evidence>
<dbReference type="PANTHER" id="PTHR34373:SF9">
    <property type="entry name" value="SHUGOSHIN 2"/>
    <property type="match status" value="1"/>
</dbReference>
<dbReference type="EMBL" id="JBBPBK010000006">
    <property type="protein sequence ID" value="KAK9283907.1"/>
    <property type="molecule type" value="Genomic_DNA"/>
</dbReference>
<dbReference type="GO" id="GO:0000775">
    <property type="term" value="C:chromosome, centromeric region"/>
    <property type="evidence" value="ECO:0007669"/>
    <property type="project" value="InterPro"/>
</dbReference>
<feature type="coiled-coil region" evidence="3">
    <location>
        <begin position="88"/>
        <end position="122"/>
    </location>
</feature>
<evidence type="ECO:0000259" key="5">
    <source>
        <dbReference type="Pfam" id="PF07557"/>
    </source>
</evidence>
<reference evidence="6 7" key="1">
    <citation type="journal article" date="2024" name="Plant J.">
        <title>Genome sequences and population genomics reveal climatic adaptation and genomic divergence between two closely related sweetgum species.</title>
        <authorList>
            <person name="Xu W.Q."/>
            <person name="Ren C.Q."/>
            <person name="Zhang X.Y."/>
            <person name="Comes H.P."/>
            <person name="Liu X.H."/>
            <person name="Li Y.G."/>
            <person name="Kettle C.J."/>
            <person name="Jalonen R."/>
            <person name="Gaisberger H."/>
            <person name="Ma Y.Z."/>
            <person name="Qiu Y.X."/>
        </authorList>
    </citation>
    <scope>NUCLEOTIDE SEQUENCE [LARGE SCALE GENOMIC DNA]</scope>
    <source>
        <strain evidence="6">Hangzhou</strain>
    </source>
</reference>
<dbReference type="PANTHER" id="PTHR34373">
    <property type="entry name" value="SHUGOSHIN 2"/>
    <property type="match status" value="1"/>
</dbReference>
<dbReference type="AlphaFoldDB" id="A0AAP0RYM3"/>
<dbReference type="Proteomes" id="UP001415857">
    <property type="component" value="Unassembled WGS sequence"/>
</dbReference>
<feature type="region of interest" description="Disordered" evidence="4">
    <location>
        <begin position="251"/>
        <end position="300"/>
    </location>
</feature>
<dbReference type="InterPro" id="IPR011515">
    <property type="entry name" value="Shugoshin_C"/>
</dbReference>
<dbReference type="GO" id="GO:0045144">
    <property type="term" value="P:meiotic sister chromatid segregation"/>
    <property type="evidence" value="ECO:0007669"/>
    <property type="project" value="InterPro"/>
</dbReference>
<feature type="domain" description="Shugoshin C-terminal" evidence="5">
    <location>
        <begin position="292"/>
        <end position="316"/>
    </location>
</feature>
<keyword evidence="2" id="KW-0159">Chromosome partition</keyword>
<evidence type="ECO:0000256" key="3">
    <source>
        <dbReference type="SAM" id="Coils"/>
    </source>
</evidence>
<protein>
    <recommendedName>
        <fullName evidence="5">Shugoshin C-terminal domain-containing protein</fullName>
    </recommendedName>
</protein>
<keyword evidence="3" id="KW-0175">Coiled coil</keyword>
<gene>
    <name evidence="6" type="ORF">L1049_012162</name>
</gene>
<keyword evidence="7" id="KW-1185">Reference proteome</keyword>
<accession>A0AAP0RYM3</accession>
<evidence type="ECO:0000256" key="1">
    <source>
        <dbReference type="ARBA" id="ARBA00010845"/>
    </source>
</evidence>
<name>A0AAP0RYM3_LIQFO</name>
<dbReference type="InterPro" id="IPR044693">
    <property type="entry name" value="SGO_plant"/>
</dbReference>
<proteinExistence type="inferred from homology"/>
<dbReference type="Pfam" id="PF07557">
    <property type="entry name" value="Shugoshin_C"/>
    <property type="match status" value="1"/>
</dbReference>
<organism evidence="6 7">
    <name type="scientific">Liquidambar formosana</name>
    <name type="common">Formosan gum</name>
    <dbReference type="NCBI Taxonomy" id="63359"/>
    <lineage>
        <taxon>Eukaryota</taxon>
        <taxon>Viridiplantae</taxon>
        <taxon>Streptophyta</taxon>
        <taxon>Embryophyta</taxon>
        <taxon>Tracheophyta</taxon>
        <taxon>Spermatophyta</taxon>
        <taxon>Magnoliopsida</taxon>
        <taxon>eudicotyledons</taxon>
        <taxon>Gunneridae</taxon>
        <taxon>Pentapetalae</taxon>
        <taxon>Saxifragales</taxon>
        <taxon>Altingiaceae</taxon>
        <taxon>Liquidambar</taxon>
    </lineage>
</organism>
<evidence type="ECO:0000256" key="2">
    <source>
        <dbReference type="ARBA" id="ARBA00022829"/>
    </source>
</evidence>
<feature type="compositionally biased region" description="Polar residues" evidence="4">
    <location>
        <begin position="178"/>
        <end position="189"/>
    </location>
</feature>
<feature type="region of interest" description="Disordered" evidence="4">
    <location>
        <begin position="177"/>
        <end position="196"/>
    </location>
</feature>
<dbReference type="GO" id="GO:0005634">
    <property type="term" value="C:nucleus"/>
    <property type="evidence" value="ECO:0007669"/>
    <property type="project" value="InterPro"/>
</dbReference>
<dbReference type="GO" id="GO:0034090">
    <property type="term" value="P:maintenance of meiotic sister chromatid cohesion"/>
    <property type="evidence" value="ECO:0007669"/>
    <property type="project" value="InterPro"/>
</dbReference>